<protein>
    <recommendedName>
        <fullName evidence="4">Cellobiose 2-epimerase</fullName>
        <shortName evidence="4">CE</shortName>
        <ecNumber evidence="4">5.1.3.11</ecNumber>
    </recommendedName>
</protein>
<dbReference type="InterPro" id="IPR008928">
    <property type="entry name" value="6-hairpin_glycosidase_sf"/>
</dbReference>
<evidence type="ECO:0000256" key="3">
    <source>
        <dbReference type="ARBA" id="ARBA00023235"/>
    </source>
</evidence>
<dbReference type="GO" id="GO:0005975">
    <property type="term" value="P:carbohydrate metabolic process"/>
    <property type="evidence" value="ECO:0007669"/>
    <property type="project" value="InterPro"/>
</dbReference>
<evidence type="ECO:0000256" key="1">
    <source>
        <dbReference type="ARBA" id="ARBA00001470"/>
    </source>
</evidence>
<comment type="similarity">
    <text evidence="4">Belongs to the cellobiose 2-epimerase family.</text>
</comment>
<keyword evidence="3 4" id="KW-0413">Isomerase</keyword>
<evidence type="ECO:0000313" key="6">
    <source>
        <dbReference type="Proteomes" id="UP000560658"/>
    </source>
</evidence>
<comment type="caution">
    <text evidence="5">The sequence shown here is derived from an EMBL/GenBank/DDBJ whole genome shotgun (WGS) entry which is preliminary data.</text>
</comment>
<dbReference type="PANTHER" id="PTHR15108">
    <property type="entry name" value="N-ACYLGLUCOSAMINE-2-EPIMERASE"/>
    <property type="match status" value="1"/>
</dbReference>
<reference evidence="5" key="1">
    <citation type="submission" date="2020-08" db="EMBL/GenBank/DDBJ databases">
        <title>Genomic Encyclopedia of Type Strains, Phase IV (KMG-IV): sequencing the most valuable type-strain genomes for metagenomic binning, comparative biology and taxonomic classification.</title>
        <authorList>
            <person name="Goeker M."/>
        </authorList>
    </citation>
    <scope>NUCLEOTIDE SEQUENCE [LARGE SCALE GENOMIC DNA]</scope>
    <source>
        <strain evidence="5">DSM 105720</strain>
    </source>
</reference>
<dbReference type="HAMAP" id="MF_00929">
    <property type="entry name" value="Cellobiose_2_epim"/>
    <property type="match status" value="1"/>
</dbReference>
<dbReference type="Proteomes" id="UP000560658">
    <property type="component" value="Unassembled WGS sequence"/>
</dbReference>
<proteinExistence type="inferred from homology"/>
<comment type="catalytic activity">
    <reaction evidence="1 4">
        <text>D-cellobiose = beta-D-glucosyl-(1-&gt;4)-D-mannopyranose</text>
        <dbReference type="Rhea" id="RHEA:23384"/>
        <dbReference type="ChEBI" id="CHEBI:17057"/>
        <dbReference type="ChEBI" id="CHEBI:47931"/>
        <dbReference type="EC" id="5.1.3.11"/>
    </reaction>
</comment>
<name>A0A840CTW5_9BACE</name>
<comment type="similarity">
    <text evidence="2">Belongs to the N-acylglucosamine 2-epimerase family.</text>
</comment>
<dbReference type="GO" id="GO:0047736">
    <property type="term" value="F:cellobiose epimerase activity"/>
    <property type="evidence" value="ECO:0007669"/>
    <property type="project" value="UniProtKB-UniRule"/>
</dbReference>
<dbReference type="Gene3D" id="1.50.10.10">
    <property type="match status" value="1"/>
</dbReference>
<accession>A0A840CTW5</accession>
<sequence length="396" mass="46218">MKIDTMKLKKEMQQVLTENILPFWMDRMVDREHGGFHGCISGEGVLVPGTPKGAILNARILWTFSSAYRLLRADEYLAIATRAKREIIDRFYDAEYGGVYWSIDENGNPLDTKKQIYALGFAIYGLSEYHHATGDAEALDYAIRLFYDIEKHSFDSEKNGYCEALSREWKEMDDMRLSEKDENERKTMNTHLHILEPYTNLFRVWKSELLEQQLRNLIDLFVERILNKETKHLQLFFDDDWNNKYNIVSYGHDIEASWLLYEAALVINDKKLLARIKPHVIAIAEAASEGFLPGAGMMYEMHGDHASIDADRHWWVQAEAIVGYINLYQYFGDEASLLRAVQCWEFVKKYLLDTEAGEWFWSLRADGTVNKDDDKAGFWKCPYHNGRMCMEIMESF</sequence>
<dbReference type="RefSeq" id="WP_044159290.1">
    <property type="nucleotide sequence ID" value="NZ_JACIER010000003.1"/>
</dbReference>
<evidence type="ECO:0000256" key="2">
    <source>
        <dbReference type="ARBA" id="ARBA00008558"/>
    </source>
</evidence>
<evidence type="ECO:0000313" key="5">
    <source>
        <dbReference type="EMBL" id="MBB4043330.1"/>
    </source>
</evidence>
<dbReference type="AlphaFoldDB" id="A0A840CTW5"/>
<dbReference type="InterPro" id="IPR012341">
    <property type="entry name" value="6hp_glycosidase-like_sf"/>
</dbReference>
<evidence type="ECO:0000256" key="4">
    <source>
        <dbReference type="HAMAP-Rule" id="MF_00929"/>
    </source>
</evidence>
<dbReference type="EC" id="5.1.3.11" evidence="4"/>
<dbReference type="Pfam" id="PF07221">
    <property type="entry name" value="GlcNAc_2-epim"/>
    <property type="match status" value="1"/>
</dbReference>
<keyword evidence="6" id="KW-1185">Reference proteome</keyword>
<dbReference type="SUPFAM" id="SSF48208">
    <property type="entry name" value="Six-hairpin glycosidases"/>
    <property type="match status" value="1"/>
</dbReference>
<organism evidence="5 6">
    <name type="scientific">Bacteroides reticulotermitis</name>
    <dbReference type="NCBI Taxonomy" id="1133319"/>
    <lineage>
        <taxon>Bacteria</taxon>
        <taxon>Pseudomonadati</taxon>
        <taxon>Bacteroidota</taxon>
        <taxon>Bacteroidia</taxon>
        <taxon>Bacteroidales</taxon>
        <taxon>Bacteroidaceae</taxon>
        <taxon>Bacteroides</taxon>
    </lineage>
</organism>
<dbReference type="InterPro" id="IPR028584">
    <property type="entry name" value="Cellobiose_2_epim"/>
</dbReference>
<gene>
    <name evidence="5" type="ORF">GGR06_001097</name>
</gene>
<dbReference type="EMBL" id="JACIER010000003">
    <property type="protein sequence ID" value="MBB4043330.1"/>
    <property type="molecule type" value="Genomic_DNA"/>
</dbReference>
<comment type="function">
    <text evidence="4">Catalyzes the reversible epimerization of cellobiose to 4-O-beta-D-glucopyranosyl-D-mannose (Glc-Man).</text>
</comment>
<dbReference type="InterPro" id="IPR010819">
    <property type="entry name" value="AGE/CE"/>
</dbReference>